<reference evidence="2" key="1">
    <citation type="journal article" date="2021" name="PeerJ">
        <title>Extensive microbial diversity within the chicken gut microbiome revealed by metagenomics and culture.</title>
        <authorList>
            <person name="Gilroy R."/>
            <person name="Ravi A."/>
            <person name="Getino M."/>
            <person name="Pursley I."/>
            <person name="Horton D.L."/>
            <person name="Alikhan N.F."/>
            <person name="Baker D."/>
            <person name="Gharbi K."/>
            <person name="Hall N."/>
            <person name="Watson M."/>
            <person name="Adriaenssens E.M."/>
            <person name="Foster-Nyarko E."/>
            <person name="Jarju S."/>
            <person name="Secka A."/>
            <person name="Antonio M."/>
            <person name="Oren A."/>
            <person name="Chaudhuri R.R."/>
            <person name="La Ragione R."/>
            <person name="Hildebrand F."/>
            <person name="Pallen M.J."/>
        </authorList>
    </citation>
    <scope>NUCLEOTIDE SEQUENCE</scope>
    <source>
        <strain evidence="2">CHK188-11489</strain>
    </source>
</reference>
<dbReference type="AlphaFoldDB" id="A0A9D2JMY6"/>
<organism evidence="2 3">
    <name type="scientific">Candidatus Gemmiger avistercoris</name>
    <dbReference type="NCBI Taxonomy" id="2838606"/>
    <lineage>
        <taxon>Bacteria</taxon>
        <taxon>Bacillati</taxon>
        <taxon>Bacillota</taxon>
        <taxon>Clostridia</taxon>
        <taxon>Eubacteriales</taxon>
        <taxon>Gemmiger</taxon>
    </lineage>
</organism>
<comment type="caution">
    <text evidence="2">The sequence shown here is derived from an EMBL/GenBank/DDBJ whole genome shotgun (WGS) entry which is preliminary data.</text>
</comment>
<reference evidence="2" key="2">
    <citation type="submission" date="2021-04" db="EMBL/GenBank/DDBJ databases">
        <authorList>
            <person name="Gilroy R."/>
        </authorList>
    </citation>
    <scope>NUCLEOTIDE SEQUENCE</scope>
    <source>
        <strain evidence="2">CHK188-11489</strain>
    </source>
</reference>
<gene>
    <name evidence="2" type="ORF">H9724_01410</name>
</gene>
<evidence type="ECO:0000313" key="3">
    <source>
        <dbReference type="Proteomes" id="UP000824105"/>
    </source>
</evidence>
<feature type="region of interest" description="Disordered" evidence="1">
    <location>
        <begin position="42"/>
        <end position="66"/>
    </location>
</feature>
<dbReference type="EMBL" id="DXBF01000011">
    <property type="protein sequence ID" value="HIZ61415.1"/>
    <property type="molecule type" value="Genomic_DNA"/>
</dbReference>
<proteinExistence type="predicted"/>
<evidence type="ECO:0000313" key="2">
    <source>
        <dbReference type="EMBL" id="HIZ61415.1"/>
    </source>
</evidence>
<protein>
    <submittedName>
        <fullName evidence="2">Uncharacterized protein</fullName>
    </submittedName>
</protein>
<sequence length="93" mass="10756">MKSTTKIVTKLCRCGRIMENVPQQRVLCEVCRKEQEKQKLEAHRSPYVQDTARRASRPRAKSQPYKSIEQCVREAKALGISYGQFVARGLDRM</sequence>
<name>A0A9D2JMY6_9FIRM</name>
<accession>A0A9D2JMY6</accession>
<evidence type="ECO:0000256" key="1">
    <source>
        <dbReference type="SAM" id="MobiDB-lite"/>
    </source>
</evidence>
<dbReference type="Proteomes" id="UP000824105">
    <property type="component" value="Unassembled WGS sequence"/>
</dbReference>